<dbReference type="EMBL" id="JBHUOR010000128">
    <property type="protein sequence ID" value="MFD2869807.1"/>
    <property type="molecule type" value="Genomic_DNA"/>
</dbReference>
<accession>A0ABW5Y421</accession>
<keyword evidence="2 5" id="KW-0812">Transmembrane</keyword>
<dbReference type="PANTHER" id="PTHR33514">
    <property type="entry name" value="PROTEIN ABCI12, CHLOROPLASTIC"/>
    <property type="match status" value="1"/>
</dbReference>
<evidence type="ECO:0000256" key="3">
    <source>
        <dbReference type="ARBA" id="ARBA00022989"/>
    </source>
</evidence>
<reference evidence="7" key="1">
    <citation type="journal article" date="2019" name="Int. J. Syst. Evol. Microbiol.">
        <title>The Global Catalogue of Microorganisms (GCM) 10K type strain sequencing project: providing services to taxonomists for standard genome sequencing and annotation.</title>
        <authorList>
            <consortium name="The Broad Institute Genomics Platform"/>
            <consortium name="The Broad Institute Genome Sequencing Center for Infectious Disease"/>
            <person name="Wu L."/>
            <person name="Ma J."/>
        </authorList>
    </citation>
    <scope>NUCLEOTIDE SEQUENCE [LARGE SCALE GENOMIC DNA]</scope>
    <source>
        <strain evidence="7">KCTC 33522</strain>
    </source>
</reference>
<feature type="transmembrane region" description="Helical" evidence="5">
    <location>
        <begin position="99"/>
        <end position="120"/>
    </location>
</feature>
<feature type="transmembrane region" description="Helical" evidence="5">
    <location>
        <begin position="140"/>
        <end position="158"/>
    </location>
</feature>
<evidence type="ECO:0000313" key="6">
    <source>
        <dbReference type="EMBL" id="MFD2869807.1"/>
    </source>
</evidence>
<organism evidence="6 7">
    <name type="scientific">Kurthia populi</name>
    <dbReference type="NCBI Taxonomy" id="1562132"/>
    <lineage>
        <taxon>Bacteria</taxon>
        <taxon>Bacillati</taxon>
        <taxon>Bacillota</taxon>
        <taxon>Bacilli</taxon>
        <taxon>Bacillales</taxon>
        <taxon>Caryophanaceae</taxon>
        <taxon>Kurthia</taxon>
    </lineage>
</organism>
<keyword evidence="7" id="KW-1185">Reference proteome</keyword>
<dbReference type="InterPro" id="IPR003339">
    <property type="entry name" value="ABC/ECF_trnsptr_transmembrane"/>
</dbReference>
<evidence type="ECO:0000256" key="4">
    <source>
        <dbReference type="ARBA" id="ARBA00023136"/>
    </source>
</evidence>
<keyword evidence="4 5" id="KW-0472">Membrane</keyword>
<name>A0ABW5Y421_9BACL</name>
<dbReference type="CDD" id="cd16914">
    <property type="entry name" value="EcfT"/>
    <property type="match status" value="1"/>
</dbReference>
<evidence type="ECO:0000256" key="2">
    <source>
        <dbReference type="ARBA" id="ARBA00022692"/>
    </source>
</evidence>
<proteinExistence type="predicted"/>
<keyword evidence="3 5" id="KW-1133">Transmembrane helix</keyword>
<dbReference type="Proteomes" id="UP001597568">
    <property type="component" value="Unassembled WGS sequence"/>
</dbReference>
<evidence type="ECO:0000256" key="5">
    <source>
        <dbReference type="SAM" id="Phobius"/>
    </source>
</evidence>
<dbReference type="PANTHER" id="PTHR33514:SF13">
    <property type="entry name" value="PROTEIN ABCI12, CHLOROPLASTIC"/>
    <property type="match status" value="1"/>
</dbReference>
<evidence type="ECO:0000313" key="7">
    <source>
        <dbReference type="Proteomes" id="UP001597568"/>
    </source>
</evidence>
<comment type="subcellular location">
    <subcellularLocation>
        <location evidence="1">Membrane</location>
        <topology evidence="1">Multi-pass membrane protein</topology>
    </subcellularLocation>
</comment>
<dbReference type="Pfam" id="PF02361">
    <property type="entry name" value="CbiQ"/>
    <property type="match status" value="1"/>
</dbReference>
<feature type="transmembrane region" description="Helical" evidence="5">
    <location>
        <begin position="39"/>
        <end position="58"/>
    </location>
</feature>
<dbReference type="RefSeq" id="WP_139992085.1">
    <property type="nucleotide sequence ID" value="NZ_JBHUOR010000128.1"/>
</dbReference>
<comment type="caution">
    <text evidence="6">The sequence shown here is derived from an EMBL/GenBank/DDBJ whole genome shotgun (WGS) entry which is preliminary data.</text>
</comment>
<sequence>MEQVIQYVARTSILHRLDPRTKIIGLSFLLIGFTQIHEWIQLVFSAFVVGLLYHFAQIPFSYALHSIRPLLLILLLTLLYHSMFSGITYLAGFLMGLHYVLKLLMMILSGVLLTATTKPLELALGLETMLRPLEKWRIPVGQWALMIVLALRFFPLIIEEWERIRLSQQARGITIKRFRQRLYSPVQQVIPLLLALITRAERLSIAIEARGFRQGFNRTHFHLLAFQKKDGYCILFPIFVSIIVLLL</sequence>
<feature type="transmembrane region" description="Helical" evidence="5">
    <location>
        <begin position="70"/>
        <end position="92"/>
    </location>
</feature>
<evidence type="ECO:0000256" key="1">
    <source>
        <dbReference type="ARBA" id="ARBA00004141"/>
    </source>
</evidence>
<gene>
    <name evidence="6" type="ORF">ACFSY7_15040</name>
</gene>
<protein>
    <submittedName>
        <fullName evidence="6">Energy-coupling factor transporter transmembrane component T family protein</fullName>
    </submittedName>
</protein>